<dbReference type="Proteomes" id="UP000789342">
    <property type="component" value="Unassembled WGS sequence"/>
</dbReference>
<accession>A0A9N9E8Y3</accession>
<dbReference type="AlphaFoldDB" id="A0A9N9E8Y3"/>
<dbReference type="Pfam" id="PF08695">
    <property type="entry name" value="Coa1"/>
    <property type="match status" value="1"/>
</dbReference>
<dbReference type="GO" id="GO:0005743">
    <property type="term" value="C:mitochondrial inner membrane"/>
    <property type="evidence" value="ECO:0007669"/>
    <property type="project" value="TreeGrafter"/>
</dbReference>
<reference evidence="1" key="1">
    <citation type="submission" date="2021-06" db="EMBL/GenBank/DDBJ databases">
        <authorList>
            <person name="Kallberg Y."/>
            <person name="Tangrot J."/>
            <person name="Rosling A."/>
        </authorList>
    </citation>
    <scope>NUCLEOTIDE SEQUENCE</scope>
    <source>
        <strain evidence="1">CL551</strain>
    </source>
</reference>
<dbReference type="PANTHER" id="PTHR28523">
    <property type="entry name" value="CYTOCHROME C OXIDASE ASSEMBLY FACTOR 1"/>
    <property type="match status" value="1"/>
</dbReference>
<evidence type="ECO:0000313" key="2">
    <source>
        <dbReference type="Proteomes" id="UP000789342"/>
    </source>
</evidence>
<organism evidence="1 2">
    <name type="scientific">Acaulospora morrowiae</name>
    <dbReference type="NCBI Taxonomy" id="94023"/>
    <lineage>
        <taxon>Eukaryota</taxon>
        <taxon>Fungi</taxon>
        <taxon>Fungi incertae sedis</taxon>
        <taxon>Mucoromycota</taxon>
        <taxon>Glomeromycotina</taxon>
        <taxon>Glomeromycetes</taxon>
        <taxon>Diversisporales</taxon>
        <taxon>Acaulosporaceae</taxon>
        <taxon>Acaulospora</taxon>
    </lineage>
</organism>
<comment type="caution">
    <text evidence="1">The sequence shown here is derived from an EMBL/GenBank/DDBJ whole genome shotgun (WGS) entry which is preliminary data.</text>
</comment>
<dbReference type="InterPro" id="IPR042432">
    <property type="entry name" value="Coa1_fungi"/>
</dbReference>
<keyword evidence="2" id="KW-1185">Reference proteome</keyword>
<dbReference type="GO" id="GO:0033617">
    <property type="term" value="P:mitochondrial respiratory chain complex IV assembly"/>
    <property type="evidence" value="ECO:0007669"/>
    <property type="project" value="InterPro"/>
</dbReference>
<evidence type="ECO:0000313" key="1">
    <source>
        <dbReference type="EMBL" id="CAG8668712.1"/>
    </source>
</evidence>
<dbReference type="PANTHER" id="PTHR28523:SF1">
    <property type="entry name" value="CYTOCHROME C OXIDASE ASSEMBLY FACTOR 1"/>
    <property type="match status" value="1"/>
</dbReference>
<proteinExistence type="predicted"/>
<dbReference type="EMBL" id="CAJVPV010012258">
    <property type="protein sequence ID" value="CAG8668712.1"/>
    <property type="molecule type" value="Genomic_DNA"/>
</dbReference>
<sequence>MRILTNFTNFYSRSNSRINTLLPLNVYGPTRTPLSNSHFPVRFSTVVTTLKKNSPKIKLRPLPVIKSKAPRFMVYGVLGASFWIISITLSFNHQRANSSTVQGSLFNVRYHPKSIELLGNNINFSSSNPWISGSINHLKGVVNFRYSVKGDNGKGIVRFHSIRTTNDEKWRVLEFSLTTEDGTIISLKDDENLSTSLL</sequence>
<protein>
    <submittedName>
        <fullName evidence="1">9210_t:CDS:1</fullName>
    </submittedName>
</protein>
<gene>
    <name evidence="1" type="ORF">AMORRO_LOCUS10731</name>
</gene>
<name>A0A9N9E8Y3_9GLOM</name>
<dbReference type="OrthoDB" id="2100652at2759"/>
<dbReference type="InterPro" id="IPR014807">
    <property type="entry name" value="Coa1"/>
</dbReference>